<accession>A0A7T6XQN0</accession>
<dbReference type="GeneID" id="26230164"/>
<feature type="transmembrane region" description="Helical" evidence="1">
    <location>
        <begin position="136"/>
        <end position="155"/>
    </location>
</feature>
<feature type="transmembrane region" description="Helical" evidence="1">
    <location>
        <begin position="202"/>
        <end position="222"/>
    </location>
</feature>
<dbReference type="VEuPathDB" id="FungiDB:PDIP_18410"/>
<feature type="transmembrane region" description="Helical" evidence="1">
    <location>
        <begin position="167"/>
        <end position="190"/>
    </location>
</feature>
<keyword evidence="1" id="KW-1133">Transmembrane helix</keyword>
<feature type="transmembrane region" description="Helical" evidence="1">
    <location>
        <begin position="231"/>
        <end position="249"/>
    </location>
</feature>
<evidence type="ECO:0000313" key="2">
    <source>
        <dbReference type="EMBL" id="QQK45446.1"/>
    </source>
</evidence>
<reference evidence="2 3" key="1">
    <citation type="submission" date="2020-08" db="EMBL/GenBank/DDBJ databases">
        <title>The completed genome sequence of the pathogenic ascomycete fungus Penicillium digitatum.</title>
        <authorList>
            <person name="Wang M."/>
        </authorList>
    </citation>
    <scope>NUCLEOTIDE SEQUENCE [LARGE SCALE GENOMIC DNA]</scope>
    <source>
        <strain evidence="2 3">PdW03</strain>
    </source>
</reference>
<dbReference type="EMBL" id="CP060777">
    <property type="protein sequence ID" value="QQK45446.1"/>
    <property type="molecule type" value="Genomic_DNA"/>
</dbReference>
<keyword evidence="1" id="KW-0472">Membrane</keyword>
<dbReference type="RefSeq" id="XP_014537532.2">
    <property type="nucleotide sequence ID" value="XM_014682046.2"/>
</dbReference>
<keyword evidence="1" id="KW-0812">Transmembrane</keyword>
<proteinExistence type="predicted"/>
<dbReference type="GO" id="GO:0016757">
    <property type="term" value="F:glycosyltransferase activity"/>
    <property type="evidence" value="ECO:0007669"/>
    <property type="project" value="UniProtKB-KW"/>
</dbReference>
<keyword evidence="2" id="KW-0808">Transferase</keyword>
<sequence>MLETLHAWIGQPVQDHRSLPILTIYLTSCAALTIKILLNIYRGYHTHKTQSNWRRSYGSQFTIFIALSILSITTTWYYMFAFFAHSYRSWEARQSPMQRALIEVAPHLLKWEMWLRDSKLFREAWESVSATPARTWWSGQIFLWTIGWSLFLGVMGRRYHIPNVWMYMLLGQIVAISFAQNLFFITVIVSGPSSVPSTKLTWTPPVLLDLAPVVISGLGAAATPLVANTPYFMPVLAIPHLLLFVPGLLSPRLLPQGWGAYIAQPTQRYASWYKWLFAIAVIIQARSLYSVVLDAPSLLGASVVDLGRRLVDTLLEHPAVPGLPYLRHISPEVPGNPHHCHLQCTNPDPTRLQQSPKSVVESFAQDTCECQEQRIVFGSIGVRGFRGFDHDEKSDH</sequence>
<dbReference type="AlphaFoldDB" id="A0A7T6XQN0"/>
<evidence type="ECO:0000256" key="1">
    <source>
        <dbReference type="SAM" id="Phobius"/>
    </source>
</evidence>
<feature type="transmembrane region" description="Helical" evidence="1">
    <location>
        <begin position="61"/>
        <end position="80"/>
    </location>
</feature>
<dbReference type="KEGG" id="pdp:PDIP_18410"/>
<protein>
    <submittedName>
        <fullName evidence="2">Alpha-mannosyltransferase alg11p</fullName>
    </submittedName>
</protein>
<keyword evidence="2" id="KW-0328">Glycosyltransferase</keyword>
<dbReference type="Proteomes" id="UP000595662">
    <property type="component" value="Chromosome 4"/>
</dbReference>
<feature type="transmembrane region" description="Helical" evidence="1">
    <location>
        <begin position="20"/>
        <end position="41"/>
    </location>
</feature>
<evidence type="ECO:0000313" key="3">
    <source>
        <dbReference type="Proteomes" id="UP000595662"/>
    </source>
</evidence>
<gene>
    <name evidence="2" type="ORF">Pdw03_0344</name>
</gene>
<name>A0A7T6XQN0_PENDI</name>
<organism evidence="2 3">
    <name type="scientific">Penicillium digitatum</name>
    <name type="common">Green mold</name>
    <dbReference type="NCBI Taxonomy" id="36651"/>
    <lineage>
        <taxon>Eukaryota</taxon>
        <taxon>Fungi</taxon>
        <taxon>Dikarya</taxon>
        <taxon>Ascomycota</taxon>
        <taxon>Pezizomycotina</taxon>
        <taxon>Eurotiomycetes</taxon>
        <taxon>Eurotiomycetidae</taxon>
        <taxon>Eurotiales</taxon>
        <taxon>Aspergillaceae</taxon>
        <taxon>Penicillium</taxon>
    </lineage>
</organism>